<dbReference type="Pfam" id="PF02597">
    <property type="entry name" value="ThiS"/>
    <property type="match status" value="1"/>
</dbReference>
<dbReference type="EMBL" id="BARS01001983">
    <property type="protein sequence ID" value="GAF79321.1"/>
    <property type="molecule type" value="Genomic_DNA"/>
</dbReference>
<dbReference type="InterPro" id="IPR003749">
    <property type="entry name" value="ThiS/MoaD-like"/>
</dbReference>
<dbReference type="SUPFAM" id="SSF54285">
    <property type="entry name" value="MoaD/ThiS"/>
    <property type="match status" value="1"/>
</dbReference>
<dbReference type="CDD" id="cd17040">
    <property type="entry name" value="Ubl_MoaD_like"/>
    <property type="match status" value="1"/>
</dbReference>
<name>X0SVZ4_9ZZZZ</name>
<evidence type="ECO:0000313" key="1">
    <source>
        <dbReference type="EMBL" id="GAF79321.1"/>
    </source>
</evidence>
<comment type="caution">
    <text evidence="1">The sequence shown here is derived from an EMBL/GenBank/DDBJ whole genome shotgun (WGS) entry which is preliminary data.</text>
</comment>
<dbReference type="Gene3D" id="3.10.20.30">
    <property type="match status" value="1"/>
</dbReference>
<organism evidence="1">
    <name type="scientific">marine sediment metagenome</name>
    <dbReference type="NCBI Taxonomy" id="412755"/>
    <lineage>
        <taxon>unclassified sequences</taxon>
        <taxon>metagenomes</taxon>
        <taxon>ecological metagenomes</taxon>
    </lineage>
</organism>
<accession>X0SVZ4</accession>
<proteinExistence type="predicted"/>
<dbReference type="InterPro" id="IPR012675">
    <property type="entry name" value="Beta-grasp_dom_sf"/>
</dbReference>
<protein>
    <submittedName>
        <fullName evidence="1">Uncharacterized protein</fullName>
    </submittedName>
</protein>
<sequence length="75" mass="7969">MNVNLKLMGMLKSQAPTDGQLDVADQATITDVLVALSIETDSVHVFTVNGDLERDKTRELADGDELVVFPPVGGG</sequence>
<dbReference type="AlphaFoldDB" id="X0SVZ4"/>
<dbReference type="InterPro" id="IPR016155">
    <property type="entry name" value="Mopterin_synth/thiamin_S_b"/>
</dbReference>
<reference evidence="1" key="1">
    <citation type="journal article" date="2014" name="Front. Microbiol.">
        <title>High frequency of phylogenetically diverse reductive dehalogenase-homologous genes in deep subseafloor sedimentary metagenomes.</title>
        <authorList>
            <person name="Kawai M."/>
            <person name="Futagami T."/>
            <person name="Toyoda A."/>
            <person name="Takaki Y."/>
            <person name="Nishi S."/>
            <person name="Hori S."/>
            <person name="Arai W."/>
            <person name="Tsubouchi T."/>
            <person name="Morono Y."/>
            <person name="Uchiyama I."/>
            <person name="Ito T."/>
            <person name="Fujiyama A."/>
            <person name="Inagaki F."/>
            <person name="Takami H."/>
        </authorList>
    </citation>
    <scope>NUCLEOTIDE SEQUENCE</scope>
    <source>
        <strain evidence="1">Expedition CK06-06</strain>
    </source>
</reference>
<gene>
    <name evidence="1" type="ORF">S01H1_03675</name>
</gene>